<name>A0A927CBM0_9BACL</name>
<organism evidence="2 3">
    <name type="scientific">Paenibacillus oceani</name>
    <dbReference type="NCBI Taxonomy" id="2772510"/>
    <lineage>
        <taxon>Bacteria</taxon>
        <taxon>Bacillati</taxon>
        <taxon>Bacillota</taxon>
        <taxon>Bacilli</taxon>
        <taxon>Bacillales</taxon>
        <taxon>Paenibacillaceae</taxon>
        <taxon>Paenibacillus</taxon>
    </lineage>
</organism>
<accession>A0A927CBM0</accession>
<dbReference type="RefSeq" id="WP_190929374.1">
    <property type="nucleotide sequence ID" value="NZ_JACXJA010000022.1"/>
</dbReference>
<dbReference type="Proteomes" id="UP000639396">
    <property type="component" value="Unassembled WGS sequence"/>
</dbReference>
<comment type="caution">
    <text evidence="2">The sequence shown here is derived from an EMBL/GenBank/DDBJ whole genome shotgun (WGS) entry which is preliminary data.</text>
</comment>
<reference evidence="2" key="1">
    <citation type="submission" date="2020-09" db="EMBL/GenBank/DDBJ databases">
        <title>A novel bacterium of genus Paenibacillus, isolated from South China Sea.</title>
        <authorList>
            <person name="Huang H."/>
            <person name="Mo K."/>
            <person name="Hu Y."/>
        </authorList>
    </citation>
    <scope>NUCLEOTIDE SEQUENCE</scope>
    <source>
        <strain evidence="2">IB182363</strain>
    </source>
</reference>
<feature type="transmembrane region" description="Helical" evidence="1">
    <location>
        <begin position="6"/>
        <end position="28"/>
    </location>
</feature>
<evidence type="ECO:0000313" key="3">
    <source>
        <dbReference type="Proteomes" id="UP000639396"/>
    </source>
</evidence>
<protein>
    <submittedName>
        <fullName evidence="2">DUF2304 domain-containing protein</fullName>
    </submittedName>
</protein>
<gene>
    <name evidence="2" type="ORF">IDH45_17250</name>
</gene>
<evidence type="ECO:0000313" key="2">
    <source>
        <dbReference type="EMBL" id="MBD2863742.1"/>
    </source>
</evidence>
<dbReference type="InterPro" id="IPR019277">
    <property type="entry name" value="DUF2304"/>
</dbReference>
<keyword evidence="1" id="KW-0472">Membrane</keyword>
<keyword evidence="3" id="KW-1185">Reference proteome</keyword>
<proteinExistence type="predicted"/>
<keyword evidence="1" id="KW-0812">Transmembrane</keyword>
<evidence type="ECO:0000256" key="1">
    <source>
        <dbReference type="SAM" id="Phobius"/>
    </source>
</evidence>
<dbReference type="Pfam" id="PF10066">
    <property type="entry name" value="DUF2304"/>
    <property type="match status" value="1"/>
</dbReference>
<dbReference type="EMBL" id="JACXJA010000022">
    <property type="protein sequence ID" value="MBD2863742.1"/>
    <property type="molecule type" value="Genomic_DNA"/>
</dbReference>
<feature type="transmembrane region" description="Helical" evidence="1">
    <location>
        <begin position="37"/>
        <end position="54"/>
    </location>
</feature>
<feature type="transmembrane region" description="Helical" evidence="1">
    <location>
        <begin position="74"/>
        <end position="93"/>
    </location>
</feature>
<sequence>MDGAHLYSVQLMGIAFSLFLIISVFLMVRARMIREKYSLIWFAIGIFTLVMSVFKDMMDWFSNLIGIDYAPSAFFAILIACAYLLLLNMSVSISGMKMHNKALTQELGLTKLRLDELEKKLSEGESKSSI</sequence>
<keyword evidence="1" id="KW-1133">Transmembrane helix</keyword>
<dbReference type="AlphaFoldDB" id="A0A927CBM0"/>